<reference evidence="2" key="1">
    <citation type="submission" date="2022-08" db="EMBL/GenBank/DDBJ databases">
        <authorList>
            <person name="Vandamme P."/>
            <person name="Hettiarachchi A."/>
            <person name="Peeters C."/>
            <person name="Cnockaert M."/>
            <person name="Carlier A."/>
        </authorList>
    </citation>
    <scope>NUCLEOTIDE SEQUENCE</scope>
    <source>
        <strain evidence="2">LMG 31809</strain>
    </source>
</reference>
<accession>A0A9X3TW63</accession>
<dbReference type="AlphaFoldDB" id="A0A9X3TW63"/>
<dbReference type="Proteomes" id="UP001141619">
    <property type="component" value="Unassembled WGS sequence"/>
</dbReference>
<evidence type="ECO:0000313" key="3">
    <source>
        <dbReference type="Proteomes" id="UP001141619"/>
    </source>
</evidence>
<dbReference type="EMBL" id="JANWOI010000001">
    <property type="protein sequence ID" value="MDA5192792.1"/>
    <property type="molecule type" value="Genomic_DNA"/>
</dbReference>
<organism evidence="2 3">
    <name type="scientific">Govanella unica</name>
    <dbReference type="NCBI Taxonomy" id="2975056"/>
    <lineage>
        <taxon>Bacteria</taxon>
        <taxon>Pseudomonadati</taxon>
        <taxon>Pseudomonadota</taxon>
        <taxon>Alphaproteobacteria</taxon>
        <taxon>Emcibacterales</taxon>
        <taxon>Govanellaceae</taxon>
        <taxon>Govanella</taxon>
    </lineage>
</organism>
<evidence type="ECO:0000313" key="2">
    <source>
        <dbReference type="EMBL" id="MDA5192792.1"/>
    </source>
</evidence>
<dbReference type="Gene3D" id="3.10.450.40">
    <property type="match status" value="1"/>
</dbReference>
<sequence>MTGMDRSTGGGLNEETHLRQSITDILTTPIGGRVARRDYGSLLPDLIDQPVTAATGLRLYAATALALSRWEKRLRLTRITMTSGSRAGAIILILEGQRTDTAPANSRTRLTIPLSRAIA</sequence>
<name>A0A9X3TW63_9PROT</name>
<comment type="caution">
    <text evidence="2">The sequence shown here is derived from an EMBL/GenBank/DDBJ whole genome shotgun (WGS) entry which is preliminary data.</text>
</comment>
<dbReference type="RefSeq" id="WP_274942494.1">
    <property type="nucleotide sequence ID" value="NZ_JANWOI010000001.1"/>
</dbReference>
<proteinExistence type="predicted"/>
<feature type="domain" description="IraD/Gp25-like" evidence="1">
    <location>
        <begin position="15"/>
        <end position="83"/>
    </location>
</feature>
<dbReference type="SUPFAM" id="SSF160719">
    <property type="entry name" value="gpW/gp25-like"/>
    <property type="match status" value="1"/>
</dbReference>
<reference evidence="2" key="2">
    <citation type="journal article" date="2023" name="Syst. Appl. Microbiol.">
        <title>Govania unica gen. nov., sp. nov., a rare biosphere bacterium that represents a novel family in the class Alphaproteobacteria.</title>
        <authorList>
            <person name="Vandamme P."/>
            <person name="Peeters C."/>
            <person name="Hettiarachchi A."/>
            <person name="Cnockaert M."/>
            <person name="Carlier A."/>
        </authorList>
    </citation>
    <scope>NUCLEOTIDE SEQUENCE</scope>
    <source>
        <strain evidence="2">LMG 31809</strain>
    </source>
</reference>
<evidence type="ECO:0000259" key="1">
    <source>
        <dbReference type="Pfam" id="PF04965"/>
    </source>
</evidence>
<keyword evidence="3" id="KW-1185">Reference proteome</keyword>
<dbReference type="InterPro" id="IPR007048">
    <property type="entry name" value="IraD/Gp25-like"/>
</dbReference>
<dbReference type="Pfam" id="PF04965">
    <property type="entry name" value="GPW_gp25"/>
    <property type="match status" value="1"/>
</dbReference>
<gene>
    <name evidence="2" type="ORF">NYP16_02315</name>
</gene>
<protein>
    <submittedName>
        <fullName evidence="2">GPW/gp25 family protein</fullName>
    </submittedName>
</protein>